<dbReference type="AlphaFoldDB" id="A0A837HPR2"/>
<evidence type="ECO:0000256" key="1">
    <source>
        <dbReference type="SAM" id="Phobius"/>
    </source>
</evidence>
<sequence>MFLMFFLFILNLIAQEFYWYFTIWYFDIIMHFLSGFWVGLFFLYVFYNENLFLKQILTVILGVLLIGVLWEAFEFFLNIIAKEQFNIVDTASDIFFDLLGGLCAILYLWEKQQIKQSE</sequence>
<evidence type="ECO:0008006" key="4">
    <source>
        <dbReference type="Google" id="ProtNLM"/>
    </source>
</evidence>
<organism evidence="2 3">
    <name type="scientific">Candidatus Nomurabacteria bacterium GW2011_GWD2_39_12</name>
    <dbReference type="NCBI Taxonomy" id="1618759"/>
    <lineage>
        <taxon>Bacteria</taxon>
        <taxon>Candidatus Nomuraibacteriota</taxon>
    </lineage>
</organism>
<comment type="caution">
    <text evidence="2">The sequence shown here is derived from an EMBL/GenBank/DDBJ whole genome shotgun (WGS) entry which is preliminary data.</text>
</comment>
<feature type="transmembrane region" description="Helical" evidence="1">
    <location>
        <begin position="59"/>
        <end position="81"/>
    </location>
</feature>
<proteinExistence type="predicted"/>
<keyword evidence="1" id="KW-0812">Transmembrane</keyword>
<accession>A0A837HPR2</accession>
<feature type="transmembrane region" description="Helical" evidence="1">
    <location>
        <begin position="24"/>
        <end position="47"/>
    </location>
</feature>
<gene>
    <name evidence="2" type="ORF">UT27_C0018G0006</name>
</gene>
<name>A0A837HPR2_9BACT</name>
<feature type="transmembrane region" description="Helical" evidence="1">
    <location>
        <begin position="87"/>
        <end position="109"/>
    </location>
</feature>
<dbReference type="EMBL" id="LBWE01000018">
    <property type="protein sequence ID" value="KKR00361.1"/>
    <property type="molecule type" value="Genomic_DNA"/>
</dbReference>
<dbReference type="Pfam" id="PF09997">
    <property type="entry name" value="DUF2238"/>
    <property type="match status" value="1"/>
</dbReference>
<keyword evidence="1" id="KW-1133">Transmembrane helix</keyword>
<keyword evidence="1" id="KW-0472">Membrane</keyword>
<evidence type="ECO:0000313" key="3">
    <source>
        <dbReference type="Proteomes" id="UP000033998"/>
    </source>
</evidence>
<protein>
    <recommendedName>
        <fullName evidence="4">VanZ-like domain-containing protein</fullName>
    </recommendedName>
</protein>
<evidence type="ECO:0000313" key="2">
    <source>
        <dbReference type="EMBL" id="KKR00361.1"/>
    </source>
</evidence>
<dbReference type="Proteomes" id="UP000033998">
    <property type="component" value="Unassembled WGS sequence"/>
</dbReference>
<dbReference type="InterPro" id="IPR014509">
    <property type="entry name" value="YjdF-like"/>
</dbReference>
<reference evidence="2 3" key="1">
    <citation type="journal article" date="2015" name="Nature">
        <title>rRNA introns, odd ribosomes, and small enigmatic genomes across a large radiation of phyla.</title>
        <authorList>
            <person name="Brown C.T."/>
            <person name="Hug L.A."/>
            <person name="Thomas B.C."/>
            <person name="Sharon I."/>
            <person name="Castelle C.J."/>
            <person name="Singh A."/>
            <person name="Wilkins M.J."/>
            <person name="Williams K.H."/>
            <person name="Banfield J.F."/>
        </authorList>
    </citation>
    <scope>NUCLEOTIDE SEQUENCE [LARGE SCALE GENOMIC DNA]</scope>
</reference>